<sequence>MQDSSAFTFRRNLHHEDESIDASAVVENFIANVVWFLLKVVCVFAGGVAAAFWEGYGRQWLTDMLESITQHISPKTTLPTAQPEGPIPKIASAPPVSPAKNQTTVQMPYY</sequence>
<keyword evidence="2" id="KW-1133">Transmembrane helix</keyword>
<evidence type="ECO:0000256" key="2">
    <source>
        <dbReference type="SAM" id="Phobius"/>
    </source>
</evidence>
<protein>
    <submittedName>
        <fullName evidence="4">Uncharacterized protein</fullName>
    </submittedName>
</protein>
<feature type="compositionally biased region" description="Polar residues" evidence="1">
    <location>
        <begin position="99"/>
        <end position="110"/>
    </location>
</feature>
<proteinExistence type="predicted"/>
<accession>A0A914QGI3</accession>
<evidence type="ECO:0000256" key="1">
    <source>
        <dbReference type="SAM" id="MobiDB-lite"/>
    </source>
</evidence>
<feature type="region of interest" description="Disordered" evidence="1">
    <location>
        <begin position="75"/>
        <end position="110"/>
    </location>
</feature>
<name>A0A914QGI3_9BILA</name>
<keyword evidence="3" id="KW-1185">Reference proteome</keyword>
<dbReference type="Proteomes" id="UP000887578">
    <property type="component" value="Unplaced"/>
</dbReference>
<organism evidence="3 4">
    <name type="scientific">Panagrolaimus davidi</name>
    <dbReference type="NCBI Taxonomy" id="227884"/>
    <lineage>
        <taxon>Eukaryota</taxon>
        <taxon>Metazoa</taxon>
        <taxon>Ecdysozoa</taxon>
        <taxon>Nematoda</taxon>
        <taxon>Chromadorea</taxon>
        <taxon>Rhabditida</taxon>
        <taxon>Tylenchina</taxon>
        <taxon>Panagrolaimomorpha</taxon>
        <taxon>Panagrolaimoidea</taxon>
        <taxon>Panagrolaimidae</taxon>
        <taxon>Panagrolaimus</taxon>
    </lineage>
</organism>
<feature type="transmembrane region" description="Helical" evidence="2">
    <location>
        <begin position="33"/>
        <end position="53"/>
    </location>
</feature>
<reference evidence="4" key="1">
    <citation type="submission" date="2022-11" db="UniProtKB">
        <authorList>
            <consortium name="WormBaseParasite"/>
        </authorList>
    </citation>
    <scope>IDENTIFICATION</scope>
</reference>
<dbReference type="WBParaSite" id="PDA_v2.g28599.t1">
    <property type="protein sequence ID" value="PDA_v2.g28599.t1"/>
    <property type="gene ID" value="PDA_v2.g28599"/>
</dbReference>
<evidence type="ECO:0000313" key="3">
    <source>
        <dbReference type="Proteomes" id="UP000887578"/>
    </source>
</evidence>
<dbReference type="AlphaFoldDB" id="A0A914QGI3"/>
<evidence type="ECO:0000313" key="4">
    <source>
        <dbReference type="WBParaSite" id="PDA_v2.g28599.t1"/>
    </source>
</evidence>
<keyword evidence="2" id="KW-0472">Membrane</keyword>
<keyword evidence="2" id="KW-0812">Transmembrane</keyword>